<evidence type="ECO:0000256" key="5">
    <source>
        <dbReference type="ARBA" id="ARBA00022723"/>
    </source>
</evidence>
<sequence length="269" mass="28366">MNRKVVSDLFSLVRSRNPLVHHITNMVTINDCANVTLAIGASPVMATSVEEVEEMVQLANALVLNIGTIQAETFSAMLLAGKAANEKGIPVIFDPVGVGATTYRKKVAGELLAKISVAIIRGNASEIDSLIGGKGKTRGVDAGDNSLDSKELAMKAANLFSCVVVVSGKVDIVSNGKEIVQIENGDIWLTKVTGTGCMTSTLIASFAGTTDDYFSASIAGMSAMSLAGEQARRKLSEGAGIGQFKVKLMDEIFHLDENIWGKEVSILES</sequence>
<accession>A0A544SWW9</accession>
<dbReference type="GO" id="GO:0005524">
    <property type="term" value="F:ATP binding"/>
    <property type="evidence" value="ECO:0007669"/>
    <property type="project" value="UniProtKB-UniRule"/>
</dbReference>
<dbReference type="Proteomes" id="UP000317316">
    <property type="component" value="Unassembled WGS sequence"/>
</dbReference>
<dbReference type="GO" id="GO:0009229">
    <property type="term" value="P:thiamine diphosphate biosynthetic process"/>
    <property type="evidence" value="ECO:0007669"/>
    <property type="project" value="UniProtKB-UniRule"/>
</dbReference>
<dbReference type="InterPro" id="IPR029056">
    <property type="entry name" value="Ribokinase-like"/>
</dbReference>
<dbReference type="RefSeq" id="WP_142540344.1">
    <property type="nucleotide sequence ID" value="NZ_BMIE01000001.1"/>
</dbReference>
<dbReference type="InterPro" id="IPR000417">
    <property type="entry name" value="Hyethyz_kinase"/>
</dbReference>
<keyword evidence="9 11" id="KW-0460">Magnesium</keyword>
<dbReference type="PIRSF" id="PIRSF000513">
    <property type="entry name" value="Thz_kinase"/>
    <property type="match status" value="1"/>
</dbReference>
<proteinExistence type="inferred from homology"/>
<keyword evidence="4 11" id="KW-0808">Transferase</keyword>
<dbReference type="NCBIfam" id="NF006830">
    <property type="entry name" value="PRK09355.1"/>
    <property type="match status" value="1"/>
</dbReference>
<dbReference type="SUPFAM" id="SSF53613">
    <property type="entry name" value="Ribokinase-like"/>
    <property type="match status" value="1"/>
</dbReference>
<comment type="catalytic activity">
    <reaction evidence="1 11">
        <text>5-(2-hydroxyethyl)-4-methylthiazole + ATP = 4-methyl-5-(2-phosphooxyethyl)-thiazole + ADP + H(+)</text>
        <dbReference type="Rhea" id="RHEA:24212"/>
        <dbReference type="ChEBI" id="CHEBI:15378"/>
        <dbReference type="ChEBI" id="CHEBI:17957"/>
        <dbReference type="ChEBI" id="CHEBI:30616"/>
        <dbReference type="ChEBI" id="CHEBI:58296"/>
        <dbReference type="ChEBI" id="CHEBI:456216"/>
        <dbReference type="EC" id="2.7.1.50"/>
    </reaction>
</comment>
<dbReference type="AlphaFoldDB" id="A0A544SWW9"/>
<keyword evidence="13" id="KW-1185">Reference proteome</keyword>
<dbReference type="CDD" id="cd01170">
    <property type="entry name" value="THZ_kinase"/>
    <property type="match status" value="1"/>
</dbReference>
<evidence type="ECO:0000256" key="10">
    <source>
        <dbReference type="ARBA" id="ARBA00022977"/>
    </source>
</evidence>
<comment type="similarity">
    <text evidence="11">Belongs to the Thz kinase family.</text>
</comment>
<evidence type="ECO:0000256" key="2">
    <source>
        <dbReference type="ARBA" id="ARBA00001946"/>
    </source>
</evidence>
<feature type="binding site" evidence="11">
    <location>
        <position position="121"/>
    </location>
    <ligand>
        <name>ATP</name>
        <dbReference type="ChEBI" id="CHEBI:30616"/>
    </ligand>
</feature>
<comment type="caution">
    <text evidence="12">The sequence shown here is derived from an EMBL/GenBank/DDBJ whole genome shotgun (WGS) entry which is preliminary data.</text>
</comment>
<dbReference type="EC" id="2.7.1.50" evidence="11"/>
<keyword evidence="8 11" id="KW-0067">ATP-binding</keyword>
<dbReference type="GO" id="GO:0004417">
    <property type="term" value="F:hydroxyethylthiazole kinase activity"/>
    <property type="evidence" value="ECO:0007669"/>
    <property type="project" value="UniProtKB-UniRule"/>
</dbReference>
<comment type="pathway">
    <text evidence="3 11">Cofactor biosynthesis; thiamine diphosphate biosynthesis; 4-methyl-5-(2-phosphoethyl)-thiazole from 5-(2-hydroxyethyl)-4-methylthiazole: step 1/1.</text>
</comment>
<comment type="cofactor">
    <cofactor evidence="2 11">
        <name>Mg(2+)</name>
        <dbReference type="ChEBI" id="CHEBI:18420"/>
    </cofactor>
</comment>
<evidence type="ECO:0000256" key="6">
    <source>
        <dbReference type="ARBA" id="ARBA00022741"/>
    </source>
</evidence>
<keyword evidence="7 11" id="KW-0418">Kinase</keyword>
<dbReference type="HAMAP" id="MF_00228">
    <property type="entry name" value="Thz_kinase"/>
    <property type="match status" value="1"/>
</dbReference>
<evidence type="ECO:0000256" key="4">
    <source>
        <dbReference type="ARBA" id="ARBA00022679"/>
    </source>
</evidence>
<evidence type="ECO:0000256" key="11">
    <source>
        <dbReference type="HAMAP-Rule" id="MF_00228"/>
    </source>
</evidence>
<keyword evidence="10 11" id="KW-0784">Thiamine biosynthesis</keyword>
<dbReference type="GO" id="GO:0009228">
    <property type="term" value="P:thiamine biosynthetic process"/>
    <property type="evidence" value="ECO:0007669"/>
    <property type="project" value="UniProtKB-KW"/>
</dbReference>
<evidence type="ECO:0000256" key="8">
    <source>
        <dbReference type="ARBA" id="ARBA00022840"/>
    </source>
</evidence>
<dbReference type="EMBL" id="VDGH01000012">
    <property type="protein sequence ID" value="TQR09703.1"/>
    <property type="molecule type" value="Genomic_DNA"/>
</dbReference>
<dbReference type="OrthoDB" id="9778146at2"/>
<dbReference type="PRINTS" id="PR01099">
    <property type="entry name" value="HYETHTZKNASE"/>
</dbReference>
<name>A0A544SWW9_9BACI</name>
<feature type="binding site" evidence="11">
    <location>
        <position position="167"/>
    </location>
    <ligand>
        <name>ATP</name>
        <dbReference type="ChEBI" id="CHEBI:30616"/>
    </ligand>
</feature>
<keyword evidence="6 11" id="KW-0547">Nucleotide-binding</keyword>
<dbReference type="Pfam" id="PF02110">
    <property type="entry name" value="HK"/>
    <property type="match status" value="1"/>
</dbReference>
<organism evidence="12 13">
    <name type="scientific">Psychrobacillus lasiicapitis</name>
    <dbReference type="NCBI Taxonomy" id="1636719"/>
    <lineage>
        <taxon>Bacteria</taxon>
        <taxon>Bacillati</taxon>
        <taxon>Bacillota</taxon>
        <taxon>Bacilli</taxon>
        <taxon>Bacillales</taxon>
        <taxon>Bacillaceae</taxon>
        <taxon>Psychrobacillus</taxon>
    </lineage>
</organism>
<dbReference type="GO" id="GO:0000287">
    <property type="term" value="F:magnesium ion binding"/>
    <property type="evidence" value="ECO:0007669"/>
    <property type="project" value="UniProtKB-UniRule"/>
</dbReference>
<keyword evidence="5 11" id="KW-0479">Metal-binding</keyword>
<dbReference type="NCBIfam" id="TIGR00694">
    <property type="entry name" value="thiM"/>
    <property type="match status" value="1"/>
</dbReference>
<evidence type="ECO:0000313" key="13">
    <source>
        <dbReference type="Proteomes" id="UP000317316"/>
    </source>
</evidence>
<evidence type="ECO:0000256" key="7">
    <source>
        <dbReference type="ARBA" id="ARBA00022777"/>
    </source>
</evidence>
<evidence type="ECO:0000256" key="3">
    <source>
        <dbReference type="ARBA" id="ARBA00004868"/>
    </source>
</evidence>
<evidence type="ECO:0000313" key="12">
    <source>
        <dbReference type="EMBL" id="TQR09703.1"/>
    </source>
</evidence>
<evidence type="ECO:0000256" key="9">
    <source>
        <dbReference type="ARBA" id="ARBA00022842"/>
    </source>
</evidence>
<feature type="binding site" evidence="11">
    <location>
        <position position="45"/>
    </location>
    <ligand>
        <name>substrate</name>
    </ligand>
</feature>
<feature type="binding site" evidence="11">
    <location>
        <position position="194"/>
    </location>
    <ligand>
        <name>substrate</name>
    </ligand>
</feature>
<protein>
    <recommendedName>
        <fullName evidence="11">Hydroxyethylthiazole kinase</fullName>
        <ecNumber evidence="11">2.7.1.50</ecNumber>
    </recommendedName>
    <alternativeName>
        <fullName evidence="11">4-methyl-5-beta-hydroxyethylthiazole kinase</fullName>
        <shortName evidence="11">TH kinase</shortName>
        <shortName evidence="11">Thz kinase</shortName>
    </alternativeName>
</protein>
<evidence type="ECO:0000256" key="1">
    <source>
        <dbReference type="ARBA" id="ARBA00001771"/>
    </source>
</evidence>
<comment type="function">
    <text evidence="11">Catalyzes the phosphorylation of the hydroxyl group of 4-methyl-5-beta-hydroxyethylthiazole (THZ).</text>
</comment>
<gene>
    <name evidence="11 12" type="primary">thiM</name>
    <name evidence="12" type="ORF">FG382_18320</name>
</gene>
<dbReference type="Gene3D" id="3.40.1190.20">
    <property type="match status" value="1"/>
</dbReference>
<reference evidence="12 13" key="1">
    <citation type="submission" date="2019-05" db="EMBL/GenBank/DDBJ databases">
        <title>Psychrobacillus vulpis sp. nov., a new species isolated from feces of a red fox that inhabits in The Tablas de Daimiel Natural Park, Albacete, Spain.</title>
        <authorList>
            <person name="Rodriguez M."/>
            <person name="Reina J.C."/>
            <person name="Bejar V."/>
            <person name="Llamas I."/>
        </authorList>
    </citation>
    <scope>NUCLEOTIDE SEQUENCE [LARGE SCALE GENOMIC DNA]</scope>
    <source>
        <strain evidence="12 13">NEAU-3TGS17</strain>
    </source>
</reference>
<dbReference type="UniPathway" id="UPA00060">
    <property type="reaction ID" value="UER00139"/>
</dbReference>